<keyword evidence="2" id="KW-1185">Reference proteome</keyword>
<dbReference type="EMBL" id="BQKE01000001">
    <property type="protein sequence ID" value="GJM60223.1"/>
    <property type="molecule type" value="Genomic_DNA"/>
</dbReference>
<dbReference type="SUPFAM" id="SSF49265">
    <property type="entry name" value="Fibronectin type III"/>
    <property type="match status" value="1"/>
</dbReference>
<proteinExistence type="predicted"/>
<name>A0AAN5AKU5_9BACT</name>
<dbReference type="Gene3D" id="2.60.40.10">
    <property type="entry name" value="Immunoglobulins"/>
    <property type="match status" value="2"/>
</dbReference>
<dbReference type="InterPro" id="IPR036116">
    <property type="entry name" value="FN3_sf"/>
</dbReference>
<dbReference type="Proteomes" id="UP001310022">
    <property type="component" value="Unassembled WGS sequence"/>
</dbReference>
<dbReference type="RefSeq" id="WP_338236048.1">
    <property type="nucleotide sequence ID" value="NZ_BQKE01000001.1"/>
</dbReference>
<dbReference type="AlphaFoldDB" id="A0AAN5AKU5"/>
<comment type="caution">
    <text evidence="1">The sequence shown here is derived from an EMBL/GenBank/DDBJ whole genome shotgun (WGS) entry which is preliminary data.</text>
</comment>
<sequence length="963" mass="107721">MKLTCINLRVSVLIFTLLLFFSPKLSEATHIRAGEITARVINCAQFTYEFTITGYTDKGSDVQFGGGEINFGDGSEILQLNPNDFTNKTDLSPEVGLTEFVIQHTFPGPGEYIIGFKEFNRNADVVNMINSVNTPFYVETQIIIDPFLGCNETIRMLIPPIDRGCTGVTFFHNPGAFDPDGDSLSFELTVNKKDVGRPVDGYRFPNDPVFNGSPQDNPGAAATYAMDPITGDLIWDSPGQEGEYNIAFKVIEWRKLGSGEFVPMGYVTRDMQIIVELCDNEPPEILIPADTCIEANTTLEADILAIDPNNDPIKLEAFGGIFENIYPPDLQASFTPAGPGFQPSPTVGKFVWTPDCNLVRRNPYQVHFKASDDPTGRNSQEVPLASFKTYFIQVVAPAPLLQRAELVDDRTVELEWEDYANSSTCGTVRPTSMLIYRKVGENQFEPDNCETGIPEGSDYQLIGRRDDGQTTFVDDDNLQFGSVYCYRIVIVFTDNQGGESYASEEMCIEIGPYEGKFPSLITNVDVVPELTSVDNGEIMIKWTSPFDADPALYQPPYRYELFTVENGEISNDPIYAGTDTTFTHTGLNTLEQIYTYQVRAIAATSPPDEELPLSAPASNIRLRLQSEGDRMDLSWNGDVPWSINVSEHPTHLIFRNHVNPDDTTAVEFYASVDVTKEGLRFTDLDPDFIQGREYCYYVETKGSYGNPKVESPLINRTQLECGRLNDGIPPCEPLTLIVNSVDQLEHCEKLFEENNCQPITFENFLSWEPQVSGNDCQNDILEYEVYFSEQQEGDFQLVGTTITTSFVHQGLPSLKGCYYIVAIDRSGNASPPSEIVCMDNCPFFILPNIFTPNADGINDTFSTLTREIILKGNVNMEEANKQCPRFVEALDIKFYSPSGNMVYDYQASLSDPSTDININWTGETNGGTELESGTYFYEVEVEFDVLDQSMKKQKYKGWVRIVK</sequence>
<protein>
    <submittedName>
        <fullName evidence="1">Uncharacterized protein</fullName>
    </submittedName>
</protein>
<accession>A0AAN5AKU5</accession>
<organism evidence="1 2">
    <name type="scientific">Persicobacter diffluens</name>
    <dbReference type="NCBI Taxonomy" id="981"/>
    <lineage>
        <taxon>Bacteria</taxon>
        <taxon>Pseudomonadati</taxon>
        <taxon>Bacteroidota</taxon>
        <taxon>Cytophagia</taxon>
        <taxon>Cytophagales</taxon>
        <taxon>Persicobacteraceae</taxon>
        <taxon>Persicobacter</taxon>
    </lineage>
</organism>
<evidence type="ECO:0000313" key="2">
    <source>
        <dbReference type="Proteomes" id="UP001310022"/>
    </source>
</evidence>
<dbReference type="Gene3D" id="2.60.40.4070">
    <property type="match status" value="1"/>
</dbReference>
<evidence type="ECO:0000313" key="1">
    <source>
        <dbReference type="EMBL" id="GJM60223.1"/>
    </source>
</evidence>
<gene>
    <name evidence="1" type="ORF">PEDI_07750</name>
</gene>
<reference evidence="1 2" key="1">
    <citation type="submission" date="2021-12" db="EMBL/GenBank/DDBJ databases">
        <title>Genome sequencing of bacteria with rrn-lacking chromosome and rrn-plasmid.</title>
        <authorList>
            <person name="Anda M."/>
            <person name="Iwasaki W."/>
        </authorList>
    </citation>
    <scope>NUCLEOTIDE SEQUENCE [LARGE SCALE GENOMIC DNA]</scope>
    <source>
        <strain evidence="1 2">NBRC 15940</strain>
    </source>
</reference>
<dbReference type="Pfam" id="PF13585">
    <property type="entry name" value="CHU_C"/>
    <property type="match status" value="1"/>
</dbReference>
<dbReference type="InterPro" id="IPR013783">
    <property type="entry name" value="Ig-like_fold"/>
</dbReference>